<evidence type="ECO:0000313" key="2">
    <source>
        <dbReference type="Proteomes" id="UP000758603"/>
    </source>
</evidence>
<accession>A0A9P8UK77</accession>
<dbReference type="Pfam" id="PF20055">
    <property type="entry name" value="DUF6454"/>
    <property type="match status" value="1"/>
</dbReference>
<name>A0A9P8UK77_9PEZI</name>
<protein>
    <submittedName>
        <fullName evidence="1">Uncharacterized protein</fullName>
    </submittedName>
</protein>
<dbReference type="EMBL" id="JAGPXC010000004">
    <property type="protein sequence ID" value="KAH6653729.1"/>
    <property type="molecule type" value="Genomic_DNA"/>
</dbReference>
<organism evidence="1 2">
    <name type="scientific">Truncatella angustata</name>
    <dbReference type="NCBI Taxonomy" id="152316"/>
    <lineage>
        <taxon>Eukaryota</taxon>
        <taxon>Fungi</taxon>
        <taxon>Dikarya</taxon>
        <taxon>Ascomycota</taxon>
        <taxon>Pezizomycotina</taxon>
        <taxon>Sordariomycetes</taxon>
        <taxon>Xylariomycetidae</taxon>
        <taxon>Amphisphaeriales</taxon>
        <taxon>Sporocadaceae</taxon>
        <taxon>Truncatella</taxon>
    </lineage>
</organism>
<comment type="caution">
    <text evidence="1">The sequence shown here is derived from an EMBL/GenBank/DDBJ whole genome shotgun (WGS) entry which is preliminary data.</text>
</comment>
<keyword evidence="2" id="KW-1185">Reference proteome</keyword>
<dbReference type="InterPro" id="IPR046312">
    <property type="entry name" value="DUF6454"/>
</dbReference>
<dbReference type="Proteomes" id="UP000758603">
    <property type="component" value="Unassembled WGS sequence"/>
</dbReference>
<sequence>MLPHQWILSLLPSASRLNITIYQPNTPLAPSPLPPPGASSACDEIVAQFIVLSRSTKWNIVDKVPFEGDTFEPEGLVRLGSDLYMVSAGEYMERTVKYSPDGGTWIDGTDRSAGAGFAHMMVFDGRGRRIADASISEAGSLEYHNGGIEYDGTHLWATLSQYRPNTTGTLVRMDPGRLEPEVVLKVADHQGGVVRDSFGGGLLTTFNWGSREASLWPQVHSLGASPKFSTPLATVRNPAHYVDYQDCKHLGRPRYYGNVSVMICSGIANLGEGVSIGGLALVEMHTMRPLYEVPMMMTSDLGALITKNPMDVALVDGKMRFYFLPDERNSTLYIYEAAWV</sequence>
<dbReference type="GeneID" id="70136110"/>
<reference evidence="1" key="1">
    <citation type="journal article" date="2021" name="Nat. Commun.">
        <title>Genetic determinants of endophytism in the Arabidopsis root mycobiome.</title>
        <authorList>
            <person name="Mesny F."/>
            <person name="Miyauchi S."/>
            <person name="Thiergart T."/>
            <person name="Pickel B."/>
            <person name="Atanasova L."/>
            <person name="Karlsson M."/>
            <person name="Huettel B."/>
            <person name="Barry K.W."/>
            <person name="Haridas S."/>
            <person name="Chen C."/>
            <person name="Bauer D."/>
            <person name="Andreopoulos W."/>
            <person name="Pangilinan J."/>
            <person name="LaButti K."/>
            <person name="Riley R."/>
            <person name="Lipzen A."/>
            <person name="Clum A."/>
            <person name="Drula E."/>
            <person name="Henrissat B."/>
            <person name="Kohler A."/>
            <person name="Grigoriev I.V."/>
            <person name="Martin F.M."/>
            <person name="Hacquard S."/>
        </authorList>
    </citation>
    <scope>NUCLEOTIDE SEQUENCE</scope>
    <source>
        <strain evidence="1">MPI-SDFR-AT-0073</strain>
    </source>
</reference>
<dbReference type="AlphaFoldDB" id="A0A9P8UK77"/>
<dbReference type="OrthoDB" id="71437at2759"/>
<gene>
    <name evidence="1" type="ORF">BKA67DRAFT_658072</name>
</gene>
<evidence type="ECO:0000313" key="1">
    <source>
        <dbReference type="EMBL" id="KAH6653729.1"/>
    </source>
</evidence>
<proteinExistence type="predicted"/>
<dbReference type="RefSeq" id="XP_045957999.1">
    <property type="nucleotide sequence ID" value="XM_046107219.1"/>
</dbReference>